<dbReference type="RefSeq" id="WP_108603864.1">
    <property type="nucleotide sequence ID" value="NZ_CP026604.1"/>
</dbReference>
<evidence type="ECO:0000259" key="2">
    <source>
        <dbReference type="Pfam" id="PF02719"/>
    </source>
</evidence>
<dbReference type="AlphaFoldDB" id="A0A2S0VU99"/>
<protein>
    <submittedName>
        <fullName evidence="3">UDP-N-acetylglucosamine 4,6-dehydratase (Inverting)</fullName>
    </submittedName>
</protein>
<dbReference type="InterPro" id="IPR051203">
    <property type="entry name" value="Polysaccharide_Synthase-Rel"/>
</dbReference>
<dbReference type="OrthoDB" id="9803111at2"/>
<dbReference type="InterPro" id="IPR020025">
    <property type="entry name" value="PseB"/>
</dbReference>
<dbReference type="Gene3D" id="3.40.50.720">
    <property type="entry name" value="NAD(P)-binding Rossmann-like Domain"/>
    <property type="match status" value="1"/>
</dbReference>
<gene>
    <name evidence="3" type="primary">pseB</name>
    <name evidence="3" type="ORF">C2869_15785</name>
</gene>
<dbReference type="PANTHER" id="PTHR43318">
    <property type="entry name" value="UDP-N-ACETYLGLUCOSAMINE 4,6-DEHYDRATASE"/>
    <property type="match status" value="1"/>
</dbReference>
<dbReference type="PANTHER" id="PTHR43318:SF2">
    <property type="entry name" value="UDP-N-ACETYLGLUCOSAMINE 4,6-DEHYDRATASE (INVERTING)"/>
    <property type="match status" value="1"/>
</dbReference>
<accession>A0A2S0VU99</accession>
<dbReference type="EMBL" id="CP026604">
    <property type="protein sequence ID" value="AWB67796.1"/>
    <property type="molecule type" value="Genomic_DNA"/>
</dbReference>
<evidence type="ECO:0000256" key="1">
    <source>
        <dbReference type="ARBA" id="ARBA00007430"/>
    </source>
</evidence>
<comment type="similarity">
    <text evidence="1">Belongs to the polysaccharide synthase family.</text>
</comment>
<organism evidence="3 4">
    <name type="scientific">Saccharobesus litoralis</name>
    <dbReference type="NCBI Taxonomy" id="2172099"/>
    <lineage>
        <taxon>Bacteria</taxon>
        <taxon>Pseudomonadati</taxon>
        <taxon>Pseudomonadota</taxon>
        <taxon>Gammaproteobacteria</taxon>
        <taxon>Alteromonadales</taxon>
        <taxon>Alteromonadaceae</taxon>
        <taxon>Saccharobesus</taxon>
    </lineage>
</organism>
<dbReference type="InterPro" id="IPR036291">
    <property type="entry name" value="NAD(P)-bd_dom_sf"/>
</dbReference>
<sequence>MFDNKSILITGGTGSFGNRFIKYILDNFEPKKVIVFSRDELKQFEMQQQFKHSAIRYFIGNVRDKERILTAMRDVDFVVHAAALKQVPAAEYNPMECIKTNIMGAQNVIDAAIEAGVKRVIALSTDKAANPVNLYGATKLASDKLFVAANNIAGAKGPRFSVVRYGNVVGSRGSVVPFFKQQLAEGLEKLPVTHPDMTRFWLPLIQGVEFVVKNFSRMQGGEIFVPKIPSVAIVDLVEALTGSRDYDVIGIRPGEKMHEIMVPEEVSHQTIEFSDHYVITPAISFFEKELDYFTNRLGETGKKVTEGFEYHSGTNPDFLTVEQLRELDKTAEYMD</sequence>
<dbReference type="InterPro" id="IPR003869">
    <property type="entry name" value="Polysac_CapD-like"/>
</dbReference>
<evidence type="ECO:0000313" key="3">
    <source>
        <dbReference type="EMBL" id="AWB67796.1"/>
    </source>
</evidence>
<dbReference type="SUPFAM" id="SSF51735">
    <property type="entry name" value="NAD(P)-binding Rossmann-fold domains"/>
    <property type="match status" value="1"/>
</dbReference>
<dbReference type="KEGG" id="cate:C2869_15785"/>
<feature type="domain" description="Polysaccharide biosynthesis protein CapD-like" evidence="2">
    <location>
        <begin position="7"/>
        <end position="280"/>
    </location>
</feature>
<proteinExistence type="inferred from homology"/>
<evidence type="ECO:0000313" key="4">
    <source>
        <dbReference type="Proteomes" id="UP000244441"/>
    </source>
</evidence>
<dbReference type="Pfam" id="PF02719">
    <property type="entry name" value="Polysacc_synt_2"/>
    <property type="match status" value="1"/>
</dbReference>
<reference evidence="3 4" key="1">
    <citation type="submission" date="2018-01" db="EMBL/GenBank/DDBJ databases">
        <title>Genome sequence of a Cantenovulum-like bacteria.</title>
        <authorList>
            <person name="Tan W.R."/>
            <person name="Lau N.-S."/>
            <person name="Go F."/>
            <person name="Amirul A.-A.A."/>
        </authorList>
    </citation>
    <scope>NUCLEOTIDE SEQUENCE [LARGE SCALE GENOMIC DNA]</scope>
    <source>
        <strain evidence="3 4">CCB-QB4</strain>
    </source>
</reference>
<keyword evidence="4" id="KW-1185">Reference proteome</keyword>
<dbReference type="NCBIfam" id="TIGR03589">
    <property type="entry name" value="PseB"/>
    <property type="match status" value="1"/>
</dbReference>
<dbReference type="Proteomes" id="UP000244441">
    <property type="component" value="Chromosome"/>
</dbReference>
<dbReference type="CDD" id="cd05237">
    <property type="entry name" value="UDP_invert_4-6DH_SDR_e"/>
    <property type="match status" value="1"/>
</dbReference>
<name>A0A2S0VU99_9ALTE</name>